<accession>A0ABS4PYN5</accession>
<dbReference type="RefSeq" id="WP_209667547.1">
    <property type="nucleotide sequence ID" value="NZ_JAGGMS010000001.1"/>
</dbReference>
<gene>
    <name evidence="2" type="ORF">JOM49_006070</name>
</gene>
<organism evidence="2 3">
    <name type="scientific">Amycolatopsis magusensis</name>
    <dbReference type="NCBI Taxonomy" id="882444"/>
    <lineage>
        <taxon>Bacteria</taxon>
        <taxon>Bacillati</taxon>
        <taxon>Actinomycetota</taxon>
        <taxon>Actinomycetes</taxon>
        <taxon>Pseudonocardiales</taxon>
        <taxon>Pseudonocardiaceae</taxon>
        <taxon>Amycolatopsis</taxon>
    </lineage>
</organism>
<comment type="caution">
    <text evidence="2">The sequence shown here is derived from an EMBL/GenBank/DDBJ whole genome shotgun (WGS) entry which is preliminary data.</text>
</comment>
<evidence type="ECO:0000256" key="1">
    <source>
        <dbReference type="SAM" id="SignalP"/>
    </source>
</evidence>
<evidence type="ECO:0000313" key="2">
    <source>
        <dbReference type="EMBL" id="MBP2184544.1"/>
    </source>
</evidence>
<reference evidence="2 3" key="1">
    <citation type="submission" date="2021-03" db="EMBL/GenBank/DDBJ databases">
        <title>Sequencing the genomes of 1000 actinobacteria strains.</title>
        <authorList>
            <person name="Klenk H.-P."/>
        </authorList>
    </citation>
    <scope>NUCLEOTIDE SEQUENCE [LARGE SCALE GENOMIC DNA]</scope>
    <source>
        <strain evidence="2 3">DSM 45510</strain>
    </source>
</reference>
<evidence type="ECO:0000313" key="3">
    <source>
        <dbReference type="Proteomes" id="UP000741013"/>
    </source>
</evidence>
<evidence type="ECO:0008006" key="4">
    <source>
        <dbReference type="Google" id="ProtNLM"/>
    </source>
</evidence>
<sequence length="176" mass="17606">MPSPKLPAAAKVALTAVLATASVAGAAGLAGTAGGAEAPSATPVIEAAAAPAADAPSHLVEDFLHPGAEEILAERGIVVGRGDGHITLADCGENTLIQLRSRVAGDVCFRAAGKVGYLSMQVPSVYLIYGGDKNLSAKLTAANGQSKTYDVAAGLWKPVGESDTGTEAALMELRVV</sequence>
<feature type="chain" id="PRO_5046699912" description="Secreted protein" evidence="1">
    <location>
        <begin position="27"/>
        <end position="176"/>
    </location>
</feature>
<feature type="signal peptide" evidence="1">
    <location>
        <begin position="1"/>
        <end position="26"/>
    </location>
</feature>
<proteinExistence type="predicted"/>
<keyword evidence="3" id="KW-1185">Reference proteome</keyword>
<dbReference type="EMBL" id="JAGGMS010000001">
    <property type="protein sequence ID" value="MBP2184544.1"/>
    <property type="molecule type" value="Genomic_DNA"/>
</dbReference>
<name>A0ABS4PYN5_9PSEU</name>
<protein>
    <recommendedName>
        <fullName evidence="4">Secreted protein</fullName>
    </recommendedName>
</protein>
<keyword evidence="1" id="KW-0732">Signal</keyword>
<dbReference type="Proteomes" id="UP000741013">
    <property type="component" value="Unassembled WGS sequence"/>
</dbReference>